<dbReference type="GeneID" id="30017739"/>
<gene>
    <name evidence="3" type="ORF">ISF_01447</name>
</gene>
<evidence type="ECO:0000313" key="4">
    <source>
        <dbReference type="Proteomes" id="UP000076744"/>
    </source>
</evidence>
<comment type="caution">
    <text evidence="3">The sequence shown here is derived from an EMBL/GenBank/DDBJ whole genome shotgun (WGS) entry which is preliminary data.</text>
</comment>
<name>A0A162LLH6_CORFA</name>
<evidence type="ECO:0000256" key="1">
    <source>
        <dbReference type="SAM" id="MobiDB-lite"/>
    </source>
</evidence>
<accession>A0A162LLH6</accession>
<dbReference type="Proteomes" id="UP000076744">
    <property type="component" value="Unassembled WGS sequence"/>
</dbReference>
<feature type="transmembrane region" description="Helical" evidence="2">
    <location>
        <begin position="51"/>
        <end position="72"/>
    </location>
</feature>
<keyword evidence="4" id="KW-1185">Reference proteome</keyword>
<protein>
    <submittedName>
        <fullName evidence="3">Uncharacterized protein</fullName>
    </submittedName>
</protein>
<evidence type="ECO:0000313" key="3">
    <source>
        <dbReference type="EMBL" id="OAA72374.1"/>
    </source>
</evidence>
<dbReference type="RefSeq" id="XP_018707820.1">
    <property type="nucleotide sequence ID" value="XM_018845054.1"/>
</dbReference>
<evidence type="ECO:0000256" key="2">
    <source>
        <dbReference type="SAM" id="Phobius"/>
    </source>
</evidence>
<feature type="compositionally biased region" description="Basic and acidic residues" evidence="1">
    <location>
        <begin position="104"/>
        <end position="114"/>
    </location>
</feature>
<proteinExistence type="predicted"/>
<feature type="region of interest" description="Disordered" evidence="1">
    <location>
        <begin position="82"/>
        <end position="121"/>
    </location>
</feature>
<dbReference type="EMBL" id="AZHB01000002">
    <property type="protein sequence ID" value="OAA72374.1"/>
    <property type="molecule type" value="Genomic_DNA"/>
</dbReference>
<reference evidence="3 4" key="1">
    <citation type="journal article" date="2016" name="Genome Biol. Evol.">
        <title>Divergent and convergent evolution of fungal pathogenicity.</title>
        <authorList>
            <person name="Shang Y."/>
            <person name="Xiao G."/>
            <person name="Zheng P."/>
            <person name="Cen K."/>
            <person name="Zhan S."/>
            <person name="Wang C."/>
        </authorList>
    </citation>
    <scope>NUCLEOTIDE SEQUENCE [LARGE SCALE GENOMIC DNA]</scope>
    <source>
        <strain evidence="3 4">ARSEF 2679</strain>
    </source>
</reference>
<dbReference type="AlphaFoldDB" id="A0A162LLH6"/>
<keyword evidence="2" id="KW-0812">Transmembrane</keyword>
<organism evidence="3 4">
    <name type="scientific">Cordyceps fumosorosea (strain ARSEF 2679)</name>
    <name type="common">Isaria fumosorosea</name>
    <dbReference type="NCBI Taxonomy" id="1081104"/>
    <lineage>
        <taxon>Eukaryota</taxon>
        <taxon>Fungi</taxon>
        <taxon>Dikarya</taxon>
        <taxon>Ascomycota</taxon>
        <taxon>Pezizomycotina</taxon>
        <taxon>Sordariomycetes</taxon>
        <taxon>Hypocreomycetidae</taxon>
        <taxon>Hypocreales</taxon>
        <taxon>Cordycipitaceae</taxon>
        <taxon>Cordyceps</taxon>
    </lineage>
</organism>
<keyword evidence="2" id="KW-1133">Transmembrane helix</keyword>
<feature type="compositionally biased region" description="Gly residues" evidence="1">
    <location>
        <begin position="88"/>
        <end position="97"/>
    </location>
</feature>
<sequence>MCLSTDDMYTTDTFVVGVDGHLPSDVQALYPSSTGTSTPVGGDSSSNKVPVIVGSVIDCLAAIDLIAALILFRHRLFRKKAADSAPGSGDGDGGGPGLAELDTEESHKLPRQEMVDSSPGDIEDLERAIGSSRRAATLTARTDPSLGKWLTKVAYQLELLYGHTGNIACLREEYSSV</sequence>
<keyword evidence="2" id="KW-0472">Membrane</keyword>